<evidence type="ECO:0000313" key="1">
    <source>
        <dbReference type="EMBL" id="CAB4958214.1"/>
    </source>
</evidence>
<accession>A0A6J7KXE8</accession>
<name>A0A6J7KXE8_9ZZZZ</name>
<dbReference type="EMBL" id="CAFBNR010000013">
    <property type="protein sequence ID" value="CAB4958214.1"/>
    <property type="molecule type" value="Genomic_DNA"/>
</dbReference>
<sequence>MTNSFDEGCASSDAQPEVLGLLLSQMLTSRAFPEAANERDTVTAARAIQASPDVSDDVRGIVVSPGLIRVVGHRVGGRSGGGTRGAISGFSQSSRRQMLRRLGALDLSVVQGIPVVVTLTYPADWREWCPTGRDAKDQLLSFRRRWARRWGDFQGVWKLEFQPRHSQPLERRLAPHFHILAVVPAVDLSKPVPQATSMTEVREWVSETWWEVVGSANADHLKVGTRVDEADGDNPGRVVAYFAGYTAGKSKEEQHVSPDNWPGVGRYWGVVGIPSVELEVQLSPEDFFAVRRVLADLLARRSGARRRSLRREDDGLWLAYNNAPDLVRRLAEWLRPTPHKGPRPLP</sequence>
<organism evidence="1">
    <name type="scientific">freshwater metagenome</name>
    <dbReference type="NCBI Taxonomy" id="449393"/>
    <lineage>
        <taxon>unclassified sequences</taxon>
        <taxon>metagenomes</taxon>
        <taxon>ecological metagenomes</taxon>
    </lineage>
</organism>
<protein>
    <submittedName>
        <fullName evidence="1">Unannotated protein</fullName>
    </submittedName>
</protein>
<reference evidence="1" key="1">
    <citation type="submission" date="2020-05" db="EMBL/GenBank/DDBJ databases">
        <authorList>
            <person name="Chiriac C."/>
            <person name="Salcher M."/>
            <person name="Ghai R."/>
            <person name="Kavagutti S V."/>
        </authorList>
    </citation>
    <scope>NUCLEOTIDE SEQUENCE</scope>
</reference>
<proteinExistence type="predicted"/>
<gene>
    <name evidence="1" type="ORF">UFOPK3879_00413</name>
</gene>
<dbReference type="AlphaFoldDB" id="A0A6J7KXE8"/>